<evidence type="ECO:0000313" key="3">
    <source>
        <dbReference type="Proteomes" id="UP000027093"/>
    </source>
</evidence>
<gene>
    <name evidence="2" type="ORF">NVIE_025850</name>
</gene>
<keyword evidence="1" id="KW-0812">Transmembrane</keyword>
<evidence type="ECO:0000313" key="2">
    <source>
        <dbReference type="EMBL" id="AIC16856.1"/>
    </source>
</evidence>
<dbReference type="HOGENOM" id="CLU_2519888_0_0_2"/>
<feature type="transmembrane region" description="Helical" evidence="1">
    <location>
        <begin position="44"/>
        <end position="62"/>
    </location>
</feature>
<reference evidence="2 3" key="1">
    <citation type="journal article" date="2014" name="Int. J. Syst. Evol. Microbiol.">
        <title>Nitrososphaera viennensis gen. nov., sp. nov., an aerobic and mesophilic, ammonia-oxidizing archaeon from soil and a member of the archaeal phylum Thaumarchaeota.</title>
        <authorList>
            <person name="Stieglmeier M."/>
            <person name="Klingl A."/>
            <person name="Alves R.J."/>
            <person name="Rittmann S.K."/>
            <person name="Melcher M."/>
            <person name="Leisch N."/>
            <person name="Schleper C."/>
        </authorList>
    </citation>
    <scope>NUCLEOTIDE SEQUENCE [LARGE SCALE GENOMIC DNA]</scope>
    <source>
        <strain evidence="2">EN76</strain>
    </source>
</reference>
<protein>
    <submittedName>
        <fullName evidence="2">Uncharacterized protein</fullName>
    </submittedName>
</protein>
<dbReference type="AlphaFoldDB" id="A0A060HTU2"/>
<dbReference type="KEGG" id="nvn:NVIE_025850"/>
<dbReference type="Proteomes" id="UP000027093">
    <property type="component" value="Chromosome"/>
</dbReference>
<keyword evidence="3" id="KW-1185">Reference proteome</keyword>
<keyword evidence="1" id="KW-1133">Transmembrane helix</keyword>
<proteinExistence type="predicted"/>
<keyword evidence="1" id="KW-0472">Membrane</keyword>
<accession>A0A060HTU2</accession>
<dbReference type="STRING" id="926571.NVIE_025850"/>
<evidence type="ECO:0000256" key="1">
    <source>
        <dbReference type="SAM" id="Phobius"/>
    </source>
</evidence>
<organism evidence="2 3">
    <name type="scientific">Nitrososphaera viennensis EN76</name>
    <dbReference type="NCBI Taxonomy" id="926571"/>
    <lineage>
        <taxon>Archaea</taxon>
        <taxon>Nitrososphaerota</taxon>
        <taxon>Nitrososphaeria</taxon>
        <taxon>Nitrososphaerales</taxon>
        <taxon>Nitrososphaeraceae</taxon>
        <taxon>Nitrososphaera</taxon>
    </lineage>
</organism>
<name>A0A060HTU2_9ARCH</name>
<sequence length="84" mass="8964">MRSTQACFSSHHGRPNSTTILCGGCDNTGGIYIMALLDAEGTQLVIEMVIASAAGIIGLWFLKKRTKDRAAAKESTDKQQPPPS</sequence>
<dbReference type="EMBL" id="CP007536">
    <property type="protein sequence ID" value="AIC16856.1"/>
    <property type="molecule type" value="Genomic_DNA"/>
</dbReference>